<dbReference type="RefSeq" id="WP_188543820.1">
    <property type="nucleotide sequence ID" value="NZ_BMCU01000001.1"/>
</dbReference>
<keyword evidence="3" id="KW-0472">Membrane</keyword>
<sequence>MTSNRVTLFGGLAVVVLVASGCAGSQTGTPAAAPSSAATTTTVATPPAATTEAPAADPSPTCVDDSVVQDAVASLDPFNGFGWKVSKQGDPCATLSWVDAHIEGAMAASPVTILFFHDNTYLGTATSESYSFTSVESQTDDTVTVSYRWLRDGEATSQLSGGPASIRYQWDGSSVQMLDELPPEVTDREGYADSTSAPAQPDSCVTDSTIQGAVSSLPELFDGGGWNVVERGNPCATLSWAKAFVYGATGSSPVAVLFFNQNTYLGTATSKSYGFTDVVAESDDTVTASYGWLLPGESTASHSGGPALVRYHWDGSSVQMLDQLPVEVTG</sequence>
<comment type="caution">
    <text evidence="8">The sequence shown here is derived from an EMBL/GenBank/DDBJ whole genome shotgun (WGS) entry which is preliminary data.</text>
</comment>
<keyword evidence="4" id="KW-0564">Palmitate</keyword>
<evidence type="ECO:0000313" key="8">
    <source>
        <dbReference type="EMBL" id="GGG00544.1"/>
    </source>
</evidence>
<keyword evidence="5" id="KW-0449">Lipoprotein</keyword>
<gene>
    <name evidence="8" type="ORF">GCM10007304_13090</name>
</gene>
<dbReference type="PROSITE" id="PS51257">
    <property type="entry name" value="PROKAR_LIPOPROTEIN"/>
    <property type="match status" value="1"/>
</dbReference>
<proteinExistence type="predicted"/>
<evidence type="ECO:0000256" key="7">
    <source>
        <dbReference type="SAM" id="SignalP"/>
    </source>
</evidence>
<feature type="region of interest" description="Disordered" evidence="6">
    <location>
        <begin position="185"/>
        <end position="204"/>
    </location>
</feature>
<evidence type="ECO:0000256" key="4">
    <source>
        <dbReference type="ARBA" id="ARBA00023139"/>
    </source>
</evidence>
<evidence type="ECO:0000256" key="6">
    <source>
        <dbReference type="SAM" id="MobiDB-lite"/>
    </source>
</evidence>
<dbReference type="EMBL" id="BMCU01000001">
    <property type="protein sequence ID" value="GGG00544.1"/>
    <property type="molecule type" value="Genomic_DNA"/>
</dbReference>
<reference evidence="8" key="2">
    <citation type="submission" date="2020-09" db="EMBL/GenBank/DDBJ databases">
        <authorList>
            <person name="Sun Q."/>
            <person name="Sedlacek I."/>
        </authorList>
    </citation>
    <scope>NUCLEOTIDE SEQUENCE</scope>
    <source>
        <strain evidence="8">CCM 7905</strain>
    </source>
</reference>
<accession>A0A917FQV9</accession>
<feature type="region of interest" description="Disordered" evidence="6">
    <location>
        <begin position="28"/>
        <end position="62"/>
    </location>
</feature>
<dbReference type="InterPro" id="IPR025971">
    <property type="entry name" value="LppP/LprE"/>
</dbReference>
<feature type="compositionally biased region" description="Polar residues" evidence="6">
    <location>
        <begin position="193"/>
        <end position="204"/>
    </location>
</feature>
<protein>
    <recommendedName>
        <fullName evidence="10">LppP/LprE family lipoprotein</fullName>
    </recommendedName>
</protein>
<evidence type="ECO:0000256" key="1">
    <source>
        <dbReference type="ARBA" id="ARBA00022475"/>
    </source>
</evidence>
<keyword evidence="1" id="KW-1003">Cell membrane</keyword>
<evidence type="ECO:0000256" key="3">
    <source>
        <dbReference type="ARBA" id="ARBA00023136"/>
    </source>
</evidence>
<evidence type="ECO:0000256" key="5">
    <source>
        <dbReference type="ARBA" id="ARBA00023288"/>
    </source>
</evidence>
<evidence type="ECO:0008006" key="10">
    <source>
        <dbReference type="Google" id="ProtNLM"/>
    </source>
</evidence>
<dbReference type="Pfam" id="PF14041">
    <property type="entry name" value="Lipoprotein_21"/>
    <property type="match status" value="2"/>
</dbReference>
<name>A0A917FQV9_9NOCA</name>
<dbReference type="Proteomes" id="UP000654257">
    <property type="component" value="Unassembled WGS sequence"/>
</dbReference>
<dbReference type="AlphaFoldDB" id="A0A917FQV9"/>
<reference evidence="8" key="1">
    <citation type="journal article" date="2014" name="Int. J. Syst. Evol. Microbiol.">
        <title>Complete genome sequence of Corynebacterium casei LMG S-19264T (=DSM 44701T), isolated from a smear-ripened cheese.</title>
        <authorList>
            <consortium name="US DOE Joint Genome Institute (JGI-PGF)"/>
            <person name="Walter F."/>
            <person name="Albersmeier A."/>
            <person name="Kalinowski J."/>
            <person name="Ruckert C."/>
        </authorList>
    </citation>
    <scope>NUCLEOTIDE SEQUENCE</scope>
    <source>
        <strain evidence="8">CCM 7905</strain>
    </source>
</reference>
<feature type="signal peptide" evidence="7">
    <location>
        <begin position="1"/>
        <end position="25"/>
    </location>
</feature>
<feature type="chain" id="PRO_5039262643" description="LppP/LprE family lipoprotein" evidence="7">
    <location>
        <begin position="26"/>
        <end position="330"/>
    </location>
</feature>
<organism evidence="8 9">
    <name type="scientific">Rhodococcoides trifolii</name>
    <dbReference type="NCBI Taxonomy" id="908250"/>
    <lineage>
        <taxon>Bacteria</taxon>
        <taxon>Bacillati</taxon>
        <taxon>Actinomycetota</taxon>
        <taxon>Actinomycetes</taxon>
        <taxon>Mycobacteriales</taxon>
        <taxon>Nocardiaceae</taxon>
        <taxon>Rhodococcoides</taxon>
    </lineage>
</organism>
<evidence type="ECO:0000256" key="2">
    <source>
        <dbReference type="ARBA" id="ARBA00022729"/>
    </source>
</evidence>
<keyword evidence="2 7" id="KW-0732">Signal</keyword>
<keyword evidence="9" id="KW-1185">Reference proteome</keyword>
<evidence type="ECO:0000313" key="9">
    <source>
        <dbReference type="Proteomes" id="UP000654257"/>
    </source>
</evidence>